<dbReference type="PANTHER" id="PTHR43464:SF19">
    <property type="entry name" value="UBIQUINONE BIOSYNTHESIS O-METHYLTRANSFERASE, MITOCHONDRIAL"/>
    <property type="match status" value="1"/>
</dbReference>
<feature type="transmembrane region" description="Helical" evidence="4">
    <location>
        <begin position="439"/>
        <end position="461"/>
    </location>
</feature>
<evidence type="ECO:0000313" key="6">
    <source>
        <dbReference type="Proteomes" id="UP000078560"/>
    </source>
</evidence>
<dbReference type="CDD" id="cd06257">
    <property type="entry name" value="DnaJ"/>
    <property type="match status" value="1"/>
</dbReference>
<dbReference type="PANTHER" id="PTHR43464">
    <property type="entry name" value="METHYLTRANSFERASE"/>
    <property type="match status" value="1"/>
</dbReference>
<dbReference type="Proteomes" id="UP000078560">
    <property type="component" value="Unassembled WGS sequence"/>
</dbReference>
<dbReference type="GO" id="GO:0010420">
    <property type="term" value="F:polyprenyldihydroxybenzoate methyltransferase activity"/>
    <property type="evidence" value="ECO:0007669"/>
    <property type="project" value="TreeGrafter"/>
</dbReference>
<keyword evidence="4" id="KW-0812">Transmembrane</keyword>
<sequence>MLICGGKNNVLLISPHFCDLSTKRTLMKILLGTCKRKGKQLASVYKRFYSEKTYDENEKTFFNNLYDEWWKGKQNGKDTITDIFEKVIGKNIYSLHDYNKHRFNFIFKHYEHVYYEKMKTGKNNCPFSLNILDVGCGGGILCEYMKNNIFYFLIKNEIIPSKGRYNIETGQPINVQIDGIDVSNKLIEVARRRMNKGKNEYLLRNNYWEEGENIGIYQYDNILEGEKNCGVNIRLNYKTCDVSNLANVSNEKRKKYDIIICSEVIEHVSNEKKENFVKCISLLCNPTTLVVFTTINRNFLSYLYTVVLAEYITGIIKKGTHTYDKFIDTEELNTLCTRFNLKNVSTEYVMYLPFLRSYLTTHHLKLLYLSAFVYDTHGMSGGTGQRREEILFEEVKRFFVLCWRQRSDGTSLSEKGYMYISDIEKRGEDVTNKSCVIRFIPIIRIMWPVVILLFGGGILFAKKGINYMKNQNIGLNNKNFFFFPTSFNKNLNNLFLKNDMKGFERNMSKSEAYKILNINPTSNKEKIREVHKQLMLKNHPDNGAAPNISVRLIFYIFPENICSQVQRPVCDGYVTKSVIEAKKVCALCAELGRCSWICTSHGLFPKLERDPTNNALTALSIIH</sequence>
<dbReference type="InterPro" id="IPR001623">
    <property type="entry name" value="DnaJ_domain"/>
</dbReference>
<keyword evidence="1 5" id="KW-0489">Methyltransferase</keyword>
<keyword evidence="5" id="KW-0830">Ubiquinone</keyword>
<keyword evidence="2 5" id="KW-0808">Transferase</keyword>
<protein>
    <submittedName>
        <fullName evidence="5">3-demethylubiquinone-9 3-methyltransferase, putative (COQ3)</fullName>
    </submittedName>
</protein>
<evidence type="ECO:0000256" key="1">
    <source>
        <dbReference type="ARBA" id="ARBA00022603"/>
    </source>
</evidence>
<evidence type="ECO:0000256" key="4">
    <source>
        <dbReference type="SAM" id="Phobius"/>
    </source>
</evidence>
<organism evidence="5 6">
    <name type="scientific">Plasmodium ovale curtisi</name>
    <dbReference type="NCBI Taxonomy" id="864141"/>
    <lineage>
        <taxon>Eukaryota</taxon>
        <taxon>Sar</taxon>
        <taxon>Alveolata</taxon>
        <taxon>Apicomplexa</taxon>
        <taxon>Aconoidasida</taxon>
        <taxon>Haemosporida</taxon>
        <taxon>Plasmodiidae</taxon>
        <taxon>Plasmodium</taxon>
        <taxon>Plasmodium (Plasmodium)</taxon>
    </lineage>
</organism>
<dbReference type="GO" id="GO:0005739">
    <property type="term" value="C:mitochondrion"/>
    <property type="evidence" value="ECO:0007669"/>
    <property type="project" value="TreeGrafter"/>
</dbReference>
<dbReference type="EMBL" id="FLQU01000078">
    <property type="protein sequence ID" value="SBS80450.1"/>
    <property type="molecule type" value="Genomic_DNA"/>
</dbReference>
<reference evidence="6" key="1">
    <citation type="submission" date="2016-05" db="EMBL/GenBank/DDBJ databases">
        <authorList>
            <person name="Naeem Raeece"/>
        </authorList>
    </citation>
    <scope>NUCLEOTIDE SEQUENCE [LARGE SCALE GENOMIC DNA]</scope>
</reference>
<evidence type="ECO:0000256" key="2">
    <source>
        <dbReference type="ARBA" id="ARBA00022679"/>
    </source>
</evidence>
<dbReference type="GO" id="GO:0032259">
    <property type="term" value="P:methylation"/>
    <property type="evidence" value="ECO:0007669"/>
    <property type="project" value="UniProtKB-KW"/>
</dbReference>
<name>A0A1A8VJN1_PLAOA</name>
<keyword evidence="4" id="KW-0472">Membrane</keyword>
<dbReference type="SUPFAM" id="SSF53335">
    <property type="entry name" value="S-adenosyl-L-methionine-dependent methyltransferases"/>
    <property type="match status" value="1"/>
</dbReference>
<proteinExistence type="predicted"/>
<gene>
    <name evidence="5" type="ORF">POVCU2_0005450</name>
</gene>
<keyword evidence="4" id="KW-1133">Transmembrane helix</keyword>
<keyword evidence="3" id="KW-0949">S-adenosyl-L-methionine</keyword>
<accession>A0A1A8VJN1</accession>
<dbReference type="InterPro" id="IPR036869">
    <property type="entry name" value="J_dom_sf"/>
</dbReference>
<dbReference type="Pfam" id="PF13489">
    <property type="entry name" value="Methyltransf_23"/>
    <property type="match status" value="1"/>
</dbReference>
<dbReference type="Gene3D" id="3.40.50.150">
    <property type="entry name" value="Vaccinia Virus protein VP39"/>
    <property type="match status" value="1"/>
</dbReference>
<evidence type="ECO:0000256" key="3">
    <source>
        <dbReference type="ARBA" id="ARBA00022691"/>
    </source>
</evidence>
<dbReference type="AlphaFoldDB" id="A0A1A8VJN1"/>
<dbReference type="Gene3D" id="1.10.287.110">
    <property type="entry name" value="DnaJ domain"/>
    <property type="match status" value="1"/>
</dbReference>
<dbReference type="InterPro" id="IPR029063">
    <property type="entry name" value="SAM-dependent_MTases_sf"/>
</dbReference>
<dbReference type="SUPFAM" id="SSF46565">
    <property type="entry name" value="Chaperone J-domain"/>
    <property type="match status" value="1"/>
</dbReference>
<evidence type="ECO:0000313" key="5">
    <source>
        <dbReference type="EMBL" id="SBS80450.1"/>
    </source>
</evidence>